<dbReference type="PANTHER" id="PTHR36384:SF1">
    <property type="entry name" value="SAWADEE PROTEIN"/>
    <property type="match status" value="1"/>
</dbReference>
<dbReference type="Pfam" id="PF16719">
    <property type="entry name" value="SAWADEE"/>
    <property type="match status" value="1"/>
</dbReference>
<proteinExistence type="predicted"/>
<dbReference type="GO" id="GO:0003682">
    <property type="term" value="F:chromatin binding"/>
    <property type="evidence" value="ECO:0007669"/>
    <property type="project" value="InterPro"/>
</dbReference>
<accession>A0A2Z6LN20</accession>
<feature type="domain" description="SAWADEE" evidence="2">
    <location>
        <begin position="38"/>
        <end position="139"/>
    </location>
</feature>
<feature type="compositionally biased region" description="Polar residues" evidence="1">
    <location>
        <begin position="8"/>
        <end position="22"/>
    </location>
</feature>
<dbReference type="PANTHER" id="PTHR36384">
    <property type="entry name" value="SAWADEE PROTEIN"/>
    <property type="match status" value="1"/>
</dbReference>
<evidence type="ECO:0000313" key="4">
    <source>
        <dbReference type="Proteomes" id="UP000242715"/>
    </source>
</evidence>
<feature type="region of interest" description="Disordered" evidence="1">
    <location>
        <begin position="1"/>
        <end position="22"/>
    </location>
</feature>
<dbReference type="InterPro" id="IPR032001">
    <property type="entry name" value="SAWADEE_dom"/>
</dbReference>
<dbReference type="AlphaFoldDB" id="A0A2Z6LN20"/>
<dbReference type="OrthoDB" id="1866990at2759"/>
<sequence length="143" mass="16972">MTEKKPPSKQTQRSNLATVTQTPTKEMRLFDPEQKENFTTEFRNYEDDAWYTVMVTIEDNATLRVRFEKFTDDVDQLFEPSFFGSLEDLHDFEKRFRPLSVQVQDYECGMLVPDVKVCASRHFDTDDLRFYDAVVDSVRHFSF</sequence>
<organism evidence="3 4">
    <name type="scientific">Trifolium subterraneum</name>
    <name type="common">Subterranean clover</name>
    <dbReference type="NCBI Taxonomy" id="3900"/>
    <lineage>
        <taxon>Eukaryota</taxon>
        <taxon>Viridiplantae</taxon>
        <taxon>Streptophyta</taxon>
        <taxon>Embryophyta</taxon>
        <taxon>Tracheophyta</taxon>
        <taxon>Spermatophyta</taxon>
        <taxon>Magnoliopsida</taxon>
        <taxon>eudicotyledons</taxon>
        <taxon>Gunneridae</taxon>
        <taxon>Pentapetalae</taxon>
        <taxon>rosids</taxon>
        <taxon>fabids</taxon>
        <taxon>Fabales</taxon>
        <taxon>Fabaceae</taxon>
        <taxon>Papilionoideae</taxon>
        <taxon>50 kb inversion clade</taxon>
        <taxon>NPAAA clade</taxon>
        <taxon>Hologalegina</taxon>
        <taxon>IRL clade</taxon>
        <taxon>Trifolieae</taxon>
        <taxon>Trifolium</taxon>
    </lineage>
</organism>
<gene>
    <name evidence="3" type="ORF">TSUD_303920</name>
</gene>
<dbReference type="EMBL" id="DF973199">
    <property type="protein sequence ID" value="GAU19579.1"/>
    <property type="molecule type" value="Genomic_DNA"/>
</dbReference>
<keyword evidence="4" id="KW-1185">Reference proteome</keyword>
<protein>
    <recommendedName>
        <fullName evidence="2">SAWADEE domain-containing protein</fullName>
    </recommendedName>
</protein>
<name>A0A2Z6LN20_TRISU</name>
<evidence type="ECO:0000256" key="1">
    <source>
        <dbReference type="SAM" id="MobiDB-lite"/>
    </source>
</evidence>
<dbReference type="Proteomes" id="UP000242715">
    <property type="component" value="Unassembled WGS sequence"/>
</dbReference>
<evidence type="ECO:0000313" key="3">
    <source>
        <dbReference type="EMBL" id="GAU19579.1"/>
    </source>
</evidence>
<evidence type="ECO:0000259" key="2">
    <source>
        <dbReference type="Pfam" id="PF16719"/>
    </source>
</evidence>
<reference evidence="4" key="1">
    <citation type="journal article" date="2017" name="Front. Plant Sci.">
        <title>Climate Clever Clovers: New Paradigm to Reduce the Environmental Footprint of Ruminants by Breeding Low Methanogenic Forages Utilizing Haplotype Variation.</title>
        <authorList>
            <person name="Kaur P."/>
            <person name="Appels R."/>
            <person name="Bayer P.E."/>
            <person name="Keeble-Gagnere G."/>
            <person name="Wang J."/>
            <person name="Hirakawa H."/>
            <person name="Shirasawa K."/>
            <person name="Vercoe P."/>
            <person name="Stefanova K."/>
            <person name="Durmic Z."/>
            <person name="Nichols P."/>
            <person name="Revell C."/>
            <person name="Isobe S.N."/>
            <person name="Edwards D."/>
            <person name="Erskine W."/>
        </authorList>
    </citation>
    <scope>NUCLEOTIDE SEQUENCE [LARGE SCALE GENOMIC DNA]</scope>
    <source>
        <strain evidence="4">cv. Daliak</strain>
    </source>
</reference>